<dbReference type="Pfam" id="PF13304">
    <property type="entry name" value="AAA_21"/>
    <property type="match status" value="1"/>
</dbReference>
<name>A0ABT6X921_9BURK</name>
<sequence>MRSHRYAFAEPDFTNADTTNPISIEATVGELSASLKSDERFGLFIRGWTTAGELRDEPEDDDEPVLTVRLTVDASMEPSWELICDRTSDPRALSNRDRALFGLVRLAGDDARQLAWGQGSILSRLTGNSAEAAGRLAQAYKAARENAKLHEIEALTKAAEAAEEFAKGLGAYVDEGYSPGLELGRSGLSSGSIALHDGSVPLRLAGLGTRRLATLGLQKSAIAEGAIVLVDEIEHGLEPHRILGAISQLKSAQEDSKRVGKPAGQVLMTTHSEVALGEAGPEALRALIANRTSRAVEVVSSEPIEAMLKLIRFTPRALFSRRIMVCEGSTEVGLLMGLRERWPAGHGGLPIEYHGASIVDGNGAEACSMALNISKLGFTVAIYRDSDDPLSAKQTAALSVAGIPVFEYGGGIYTERAILEAANDDQVQKILDYAREERGEAFINDNLVAKVTNMDTATVKVPFNAWTIFIESDGIQLRVALSEVASGKAFENGKDKKSKSWFKDQVRARGLAPIVDDIAQSNPASPLSQTLKKVEEWLYA</sequence>
<proteinExistence type="predicted"/>
<organism evidence="3 4">
    <name type="scientific">Limnohabitans lacus</name>
    <dbReference type="NCBI Taxonomy" id="3045173"/>
    <lineage>
        <taxon>Bacteria</taxon>
        <taxon>Pseudomonadati</taxon>
        <taxon>Pseudomonadota</taxon>
        <taxon>Betaproteobacteria</taxon>
        <taxon>Burkholderiales</taxon>
        <taxon>Comamonadaceae</taxon>
        <taxon>Limnohabitans</taxon>
    </lineage>
</organism>
<evidence type="ECO:0000259" key="2">
    <source>
        <dbReference type="Pfam" id="PF20469"/>
    </source>
</evidence>
<dbReference type="RefSeq" id="WP_283225086.1">
    <property type="nucleotide sequence ID" value="NZ_JASGBH010000009.1"/>
</dbReference>
<feature type="domain" description="OLD protein-like TOPRIM" evidence="2">
    <location>
        <begin position="318"/>
        <end position="387"/>
    </location>
</feature>
<evidence type="ECO:0000313" key="4">
    <source>
        <dbReference type="Proteomes" id="UP001431902"/>
    </source>
</evidence>
<evidence type="ECO:0000259" key="1">
    <source>
        <dbReference type="Pfam" id="PF13304"/>
    </source>
</evidence>
<dbReference type="EMBL" id="JASGBH010000009">
    <property type="protein sequence ID" value="MDI9234585.1"/>
    <property type="molecule type" value="Genomic_DNA"/>
</dbReference>
<protein>
    <submittedName>
        <fullName evidence="3">AAA family ATPase</fullName>
    </submittedName>
</protein>
<gene>
    <name evidence="3" type="ORF">QLQ16_12155</name>
</gene>
<dbReference type="InterPro" id="IPR003959">
    <property type="entry name" value="ATPase_AAA_core"/>
</dbReference>
<dbReference type="Pfam" id="PF20469">
    <property type="entry name" value="OLD-like_TOPRIM"/>
    <property type="match status" value="1"/>
</dbReference>
<feature type="domain" description="ATPase AAA-type core" evidence="1">
    <location>
        <begin position="196"/>
        <end position="274"/>
    </location>
</feature>
<evidence type="ECO:0000313" key="3">
    <source>
        <dbReference type="EMBL" id="MDI9234585.1"/>
    </source>
</evidence>
<reference evidence="3" key="1">
    <citation type="submission" date="2023-05" db="EMBL/GenBank/DDBJ databases">
        <title>Limnohabitans sp. strain HM2-2 Genome sequencing and assembly.</title>
        <authorList>
            <person name="Jung Y."/>
        </authorList>
    </citation>
    <scope>NUCLEOTIDE SEQUENCE</scope>
    <source>
        <strain evidence="3">HM2-2</strain>
    </source>
</reference>
<accession>A0ABT6X921</accession>
<keyword evidence="4" id="KW-1185">Reference proteome</keyword>
<dbReference type="InterPro" id="IPR034139">
    <property type="entry name" value="TOPRIM_OLD"/>
</dbReference>
<comment type="caution">
    <text evidence="3">The sequence shown here is derived from an EMBL/GenBank/DDBJ whole genome shotgun (WGS) entry which is preliminary data.</text>
</comment>
<dbReference type="Proteomes" id="UP001431902">
    <property type="component" value="Unassembled WGS sequence"/>
</dbReference>